<name>A0A371GSS7_MUCPR</name>
<protein>
    <submittedName>
        <fullName evidence="7">L-type lectin-domain containing receptor kinase I.7</fullName>
    </submittedName>
</protein>
<evidence type="ECO:0000256" key="1">
    <source>
        <dbReference type="ARBA" id="ARBA00007606"/>
    </source>
</evidence>
<dbReference type="OrthoDB" id="2019747at2759"/>
<keyword evidence="7" id="KW-0808">Transferase</keyword>
<dbReference type="EMBL" id="QJKJ01004573">
    <property type="protein sequence ID" value="RDX93607.1"/>
    <property type="molecule type" value="Genomic_DNA"/>
</dbReference>
<dbReference type="AlphaFoldDB" id="A0A371GSS7"/>
<dbReference type="InterPro" id="IPR001220">
    <property type="entry name" value="Legume_lectin_dom"/>
</dbReference>
<evidence type="ECO:0000313" key="8">
    <source>
        <dbReference type="Proteomes" id="UP000257109"/>
    </source>
</evidence>
<evidence type="ECO:0000256" key="4">
    <source>
        <dbReference type="SAM" id="Phobius"/>
    </source>
</evidence>
<keyword evidence="4" id="KW-1133">Transmembrane helix</keyword>
<accession>A0A371GSS7</accession>
<keyword evidence="4" id="KW-0472">Membrane</keyword>
<organism evidence="7 8">
    <name type="scientific">Mucuna pruriens</name>
    <name type="common">Velvet bean</name>
    <name type="synonym">Dolichos pruriens</name>
    <dbReference type="NCBI Taxonomy" id="157652"/>
    <lineage>
        <taxon>Eukaryota</taxon>
        <taxon>Viridiplantae</taxon>
        <taxon>Streptophyta</taxon>
        <taxon>Embryophyta</taxon>
        <taxon>Tracheophyta</taxon>
        <taxon>Spermatophyta</taxon>
        <taxon>Magnoliopsida</taxon>
        <taxon>eudicotyledons</taxon>
        <taxon>Gunneridae</taxon>
        <taxon>Pentapetalae</taxon>
        <taxon>rosids</taxon>
        <taxon>fabids</taxon>
        <taxon>Fabales</taxon>
        <taxon>Fabaceae</taxon>
        <taxon>Papilionoideae</taxon>
        <taxon>50 kb inversion clade</taxon>
        <taxon>NPAAA clade</taxon>
        <taxon>indigoferoid/millettioid clade</taxon>
        <taxon>Phaseoleae</taxon>
        <taxon>Mucuna</taxon>
    </lineage>
</organism>
<keyword evidence="7" id="KW-0418">Kinase</keyword>
<feature type="chain" id="PRO_5017026836" evidence="5">
    <location>
        <begin position="25"/>
        <end position="463"/>
    </location>
</feature>
<comment type="caution">
    <text evidence="7">The sequence shown here is derived from an EMBL/GenBank/DDBJ whole genome shotgun (WGS) entry which is preliminary data.</text>
</comment>
<evidence type="ECO:0000256" key="2">
    <source>
        <dbReference type="ARBA" id="ARBA00022734"/>
    </source>
</evidence>
<keyword evidence="7" id="KW-0675">Receptor</keyword>
<feature type="signal peptide" evidence="5">
    <location>
        <begin position="1"/>
        <end position="24"/>
    </location>
</feature>
<feature type="transmembrane region" description="Helical" evidence="4">
    <location>
        <begin position="279"/>
        <end position="304"/>
    </location>
</feature>
<dbReference type="InterPro" id="IPR050258">
    <property type="entry name" value="Leguminous_Lectin"/>
</dbReference>
<feature type="region of interest" description="Disordered" evidence="3">
    <location>
        <begin position="392"/>
        <end position="420"/>
    </location>
</feature>
<dbReference type="STRING" id="157652.A0A371GSS7"/>
<evidence type="ECO:0000256" key="3">
    <source>
        <dbReference type="SAM" id="MobiDB-lite"/>
    </source>
</evidence>
<feature type="domain" description="Legume lectin" evidence="6">
    <location>
        <begin position="31"/>
        <end position="254"/>
    </location>
</feature>
<feature type="non-terminal residue" evidence="7">
    <location>
        <position position="1"/>
    </location>
</feature>
<evidence type="ECO:0000259" key="6">
    <source>
        <dbReference type="Pfam" id="PF00139"/>
    </source>
</evidence>
<keyword evidence="8" id="KW-1185">Reference proteome</keyword>
<keyword evidence="5" id="KW-0732">Signal</keyword>
<dbReference type="Pfam" id="PF00139">
    <property type="entry name" value="Lectin_legB"/>
    <property type="match status" value="1"/>
</dbReference>
<keyword evidence="4" id="KW-0812">Transmembrane</keyword>
<evidence type="ECO:0000256" key="5">
    <source>
        <dbReference type="SAM" id="SignalP"/>
    </source>
</evidence>
<dbReference type="InterPro" id="IPR013320">
    <property type="entry name" value="ConA-like_dom_sf"/>
</dbReference>
<dbReference type="SUPFAM" id="SSF49899">
    <property type="entry name" value="Concanavalin A-like lectins/glucanases"/>
    <property type="match status" value="1"/>
</dbReference>
<dbReference type="PANTHER" id="PTHR32401">
    <property type="entry name" value="CONCANAVALIN A-LIKE LECTIN FAMILY PROTEIN"/>
    <property type="match status" value="1"/>
</dbReference>
<reference evidence="7" key="1">
    <citation type="submission" date="2018-05" db="EMBL/GenBank/DDBJ databases">
        <title>Draft genome of Mucuna pruriens seed.</title>
        <authorList>
            <person name="Nnadi N.E."/>
            <person name="Vos R."/>
            <person name="Hasami M.H."/>
            <person name="Devisetty U.K."/>
            <person name="Aguiy J.C."/>
        </authorList>
    </citation>
    <scope>NUCLEOTIDE SEQUENCE [LARGE SCALE GENOMIC DNA]</scope>
    <source>
        <strain evidence="7">JCA_2017</strain>
    </source>
</reference>
<keyword evidence="2" id="KW-0430">Lectin</keyword>
<dbReference type="Gene3D" id="2.60.120.200">
    <property type="match status" value="1"/>
</dbReference>
<comment type="similarity">
    <text evidence="1">Belongs to the leguminous lectin family.</text>
</comment>
<sequence>MAPFATSHYFRAFTFSILFLKTLAFDPVPLFSIADFGKDLKFKSNLALFGNAKVVNGGSGIGFSGSGSSGTGRVLYKKPIKLFQGKPRQLVSFSTYFSFSISVDNGGGLAFVMAPKGPEGDAFYQSSSGLNDKKLEVIGVEFSATKGGRNGVSTICNVGGSVVAKISNHLTTSGEKLHAWIDYQASSRRLEVRLSQHGKSRPSDPLLWHSIDLSNVLKEDEMLVGFSSVKGNDSQACFLHSWSFVLRNFPHSVHSEPLDPKVFVKNTETPVVKQRSDCFLRVLAAMIFGTGCGALTAFIVLYLWTIFGNKRAVVPEESVMQPVDVEYRKVKIVVDKTIEDVKSRKAKQEKRKIPAGECLIRRLRQVTHNRSCSILFTHLADTLHPPPRKWHLRTPPPRKWLGTADSSPPPPPRCPPPRKWHLGTADSLRELHLIHPSSPVYQCKKAFLLNMAVNCSLTLQNIS</sequence>
<evidence type="ECO:0000313" key="7">
    <source>
        <dbReference type="EMBL" id="RDX93607.1"/>
    </source>
</evidence>
<proteinExistence type="inferred from homology"/>
<dbReference type="Proteomes" id="UP000257109">
    <property type="component" value="Unassembled WGS sequence"/>
</dbReference>
<dbReference type="PANTHER" id="PTHR32401:SF17">
    <property type="entry name" value="LEGUME LECTIN DOMAIN-CONTAINING PROTEIN"/>
    <property type="match status" value="1"/>
</dbReference>
<gene>
    <name evidence="7" type="primary">LECRK17</name>
    <name evidence="7" type="ORF">CR513_24101</name>
</gene>
<dbReference type="GO" id="GO:0030246">
    <property type="term" value="F:carbohydrate binding"/>
    <property type="evidence" value="ECO:0007669"/>
    <property type="project" value="UniProtKB-KW"/>
</dbReference>
<dbReference type="GO" id="GO:0016301">
    <property type="term" value="F:kinase activity"/>
    <property type="evidence" value="ECO:0007669"/>
    <property type="project" value="UniProtKB-KW"/>
</dbReference>